<comment type="caution">
    <text evidence="2">The sequence shown here is derived from an EMBL/GenBank/DDBJ whole genome shotgun (WGS) entry which is preliminary data.</text>
</comment>
<sequence>MISIDFNSPTIDTTYTAHLTEMPEGGYAPLVRIDYGEVEAIAINNPPKIIALPQDLDLVSVIANGQTLTPTVAKTLKYGEYQYDPYTKTVRVFVPGVRSLVLLGKKEQIKYAPPMLPGPYPWLFTRLPLEGNIQIDRDFEQHPRVSFQLESTLSKSQLQQIFTPGTELEIYGLPLRINSIRIVELPRSIYPDSRCKISVSLGGKWENRIEDPVFLRRDGGNSTPNNEPFQDPECSTGVLNSTTDPNNSVSIQELLSRAGIPYSGPTLKPVPIERGTPRDAVVSPSQLLEERLRVANSFVRWSTTSAVEVIPINSTKAWFYQEPDILGEVETSYDAIARPSKRAAIVPNINPIAPDFVYFPSAIQKAPIPTIKSEIPTALAFEYPNVELTGEFSNPKDDTREKTQGQSQPRYVRKPPTRDTRIDGDLNAHNPPDGVSVIRVMSLCFDLGGSTKTRSYVNQEDGTEVSKVDEIWGFAYTALQIYDDGSDELKGNALQYWKCIKRTRTDYIYDEGTGYLLYIFESGYNTVRWRQESTDSPETLEIEETDEEQELYEFFRIPVTSRSSYRLKLMPEYSSEGLFETYKVCNRDGTSSLRALINPDYAPPYYVEWERTESFAFASRPNPDNEGVEPDSETKLAPDLIVGEESMFEARVEVIPAVYEEKLVGFDNKIPIYEQGVQLYPQKWIKYIKKFKAEGQQIAQALAETSIEQGTGDLPVHQRRVALYAKEEPSQNNSKTESDREQQYKYLIRTPGYTSEDPVNGSEDFPLAKTLEEALTAARCKLAIENWRQGLTETLDIGGNLNIKEGDRFNYYLNGEYRQRVVLGASTTLNILGAIDRKPRLTAVTRLTLGRWMLPQLEYFKIPVNGDPSNPELSVLVINIINENLGQLLDWASVRSRRNPG</sequence>
<name>A0A139XBJ4_9CYAN</name>
<proteinExistence type="predicted"/>
<evidence type="ECO:0000313" key="2">
    <source>
        <dbReference type="EMBL" id="KYC42059.1"/>
    </source>
</evidence>
<dbReference type="AlphaFoldDB" id="A0A139XBJ4"/>
<feature type="region of interest" description="Disordered" evidence="1">
    <location>
        <begin position="390"/>
        <end position="429"/>
    </location>
</feature>
<protein>
    <submittedName>
        <fullName evidence="2">Uncharacterized protein</fullName>
    </submittedName>
</protein>
<dbReference type="Proteomes" id="UP000076925">
    <property type="component" value="Unassembled WGS sequence"/>
</dbReference>
<feature type="compositionally biased region" description="Basic and acidic residues" evidence="1">
    <location>
        <begin position="394"/>
        <end position="403"/>
    </location>
</feature>
<evidence type="ECO:0000256" key="1">
    <source>
        <dbReference type="SAM" id="MobiDB-lite"/>
    </source>
</evidence>
<dbReference type="RefSeq" id="WP_017742023.1">
    <property type="nucleotide sequence ID" value="NZ_KQ976354.1"/>
</dbReference>
<evidence type="ECO:0000313" key="3">
    <source>
        <dbReference type="Proteomes" id="UP000076925"/>
    </source>
</evidence>
<organism evidence="2 3">
    <name type="scientific">Scytonema hofmannii PCC 7110</name>
    <dbReference type="NCBI Taxonomy" id="128403"/>
    <lineage>
        <taxon>Bacteria</taxon>
        <taxon>Bacillati</taxon>
        <taxon>Cyanobacteriota</taxon>
        <taxon>Cyanophyceae</taxon>
        <taxon>Nostocales</taxon>
        <taxon>Scytonemataceae</taxon>
        <taxon>Scytonema</taxon>
    </lineage>
</organism>
<gene>
    <name evidence="2" type="ORF">WA1_18835</name>
</gene>
<dbReference type="STRING" id="128403.WA1_18835"/>
<dbReference type="EMBL" id="ANNX02000020">
    <property type="protein sequence ID" value="KYC42059.1"/>
    <property type="molecule type" value="Genomic_DNA"/>
</dbReference>
<reference evidence="2 3" key="1">
    <citation type="journal article" date="2013" name="Genome Biol. Evol.">
        <title>Genomes of Stigonematalean cyanobacteria (subsection V) and the evolution of oxygenic photosynthesis from prokaryotes to plastids.</title>
        <authorList>
            <person name="Dagan T."/>
            <person name="Roettger M."/>
            <person name="Stucken K."/>
            <person name="Landan G."/>
            <person name="Koch R."/>
            <person name="Major P."/>
            <person name="Gould S.B."/>
            <person name="Goremykin V.V."/>
            <person name="Rippka R."/>
            <person name="Tandeau de Marsac N."/>
            <person name="Gugger M."/>
            <person name="Lockhart P.J."/>
            <person name="Allen J.F."/>
            <person name="Brune I."/>
            <person name="Maus I."/>
            <person name="Puhler A."/>
            <person name="Martin W.F."/>
        </authorList>
    </citation>
    <scope>NUCLEOTIDE SEQUENCE [LARGE SCALE GENOMIC DNA]</scope>
    <source>
        <strain evidence="2 3">PCC 7110</strain>
    </source>
</reference>
<feature type="compositionally biased region" description="Basic and acidic residues" evidence="1">
    <location>
        <begin position="416"/>
        <end position="426"/>
    </location>
</feature>
<accession>A0A139XBJ4</accession>
<keyword evidence="3" id="KW-1185">Reference proteome</keyword>
<feature type="region of interest" description="Disordered" evidence="1">
    <location>
        <begin position="217"/>
        <end position="245"/>
    </location>
</feature>
<dbReference type="OrthoDB" id="501007at2"/>